<dbReference type="Pfam" id="PF00535">
    <property type="entry name" value="Glycos_transf_2"/>
    <property type="match status" value="1"/>
</dbReference>
<dbReference type="InterPro" id="IPR050834">
    <property type="entry name" value="Glycosyltransf_2"/>
</dbReference>
<sequence>MKISVVIPYHNDSKTIARAIKNAINQSHQPHEIIIIDDFSDDSTQLQEIIGEIKEQANIEIKYIRNTNNMNGAYSRNVGIVSSTGQFVALLDADDFWKSCHLEQALSTLINNKSDFVFSNIINISSDGVETIRKVTNPELLENKFDVLLHSPPQTSSFFFCREKLLEAGILFDESLSRHQDYQFFLDVLNSGLKTSYLDSYSTYYYLGNGKRNLKETQFHSMLGFWEKNKNLFTSKKLAPMINRVLLDLYICLDKKRARKIKETYSVSRQYYSFPIQVIARIIGQSTNFRKKIGMSMFYFYYNPSVFFKKIKK</sequence>
<dbReference type="InterPro" id="IPR029044">
    <property type="entry name" value="Nucleotide-diphossugar_trans"/>
</dbReference>
<proteinExistence type="predicted"/>
<dbReference type="CDD" id="cd00761">
    <property type="entry name" value="Glyco_tranf_GTA_type"/>
    <property type="match status" value="1"/>
</dbReference>
<accession>A0A193SHA8</accession>
<dbReference type="GO" id="GO:0016740">
    <property type="term" value="F:transferase activity"/>
    <property type="evidence" value="ECO:0007669"/>
    <property type="project" value="UniProtKB-KW"/>
</dbReference>
<dbReference type="AlphaFoldDB" id="A0A193SHA8"/>
<dbReference type="PANTHER" id="PTHR43685:SF2">
    <property type="entry name" value="GLYCOSYLTRANSFERASE 2-LIKE DOMAIN-CONTAINING PROTEIN"/>
    <property type="match status" value="1"/>
</dbReference>
<dbReference type="PANTHER" id="PTHR43685">
    <property type="entry name" value="GLYCOSYLTRANSFERASE"/>
    <property type="match status" value="1"/>
</dbReference>
<dbReference type="EMBL" id="LT174592">
    <property type="protein sequence ID" value="CZQ25179.1"/>
    <property type="molecule type" value="Genomic_DNA"/>
</dbReference>
<evidence type="ECO:0000313" key="2">
    <source>
        <dbReference type="EMBL" id="CZQ25179.1"/>
    </source>
</evidence>
<reference evidence="2" key="2">
    <citation type="submission" date="2016-06" db="EMBL/GenBank/DDBJ databases">
        <title>Towards a vaccine: An investigation of Klebsiella pneumoniae surface antigens.</title>
        <authorList>
            <person name="Follador R."/>
            <person name="Heinz E."/>
            <person name="Wyres K.L."/>
            <person name="Ellington M.J."/>
            <person name="Kowarik M."/>
            <person name="Holt K.E."/>
            <person name="Thomson N.R."/>
        </authorList>
    </citation>
    <scope>NUCLEOTIDE SEQUENCE</scope>
    <source>
        <strain evidence="2">AKPRH1202322</strain>
    </source>
</reference>
<dbReference type="SUPFAM" id="SSF53448">
    <property type="entry name" value="Nucleotide-diphospho-sugar transferases"/>
    <property type="match status" value="1"/>
</dbReference>
<name>A0A193SHA8_KLEPN</name>
<organism evidence="2">
    <name type="scientific">Klebsiella pneumoniae</name>
    <dbReference type="NCBI Taxonomy" id="573"/>
    <lineage>
        <taxon>Bacteria</taxon>
        <taxon>Pseudomonadati</taxon>
        <taxon>Pseudomonadota</taxon>
        <taxon>Gammaproteobacteria</taxon>
        <taxon>Enterobacterales</taxon>
        <taxon>Enterobacteriaceae</taxon>
        <taxon>Klebsiella/Raoultella group</taxon>
        <taxon>Klebsiella</taxon>
        <taxon>Klebsiella pneumoniae complex</taxon>
    </lineage>
</organism>
<evidence type="ECO:0000259" key="1">
    <source>
        <dbReference type="Pfam" id="PF00535"/>
    </source>
</evidence>
<dbReference type="Gene3D" id="3.90.550.10">
    <property type="entry name" value="Spore Coat Polysaccharide Biosynthesis Protein SpsA, Chain A"/>
    <property type="match status" value="1"/>
</dbReference>
<reference evidence="2" key="1">
    <citation type="submission" date="2016-02" db="EMBL/GenBank/DDBJ databases">
        <authorList>
            <person name="Wen L."/>
            <person name="He K."/>
            <person name="Yang H."/>
        </authorList>
    </citation>
    <scope>NUCLEOTIDE SEQUENCE</scope>
    <source>
        <strain evidence="2">AKPRH1202322</strain>
    </source>
</reference>
<dbReference type="InterPro" id="IPR001173">
    <property type="entry name" value="Glyco_trans_2-like"/>
</dbReference>
<feature type="domain" description="Glycosyltransferase 2-like" evidence="1">
    <location>
        <begin position="4"/>
        <end position="166"/>
    </location>
</feature>
<protein>
    <submittedName>
        <fullName evidence="2">Putative glucuronosyltransferase</fullName>
    </submittedName>
</protein>
<gene>
    <name evidence="2" type="primary">wckV</name>
</gene>
<keyword evidence="2" id="KW-0808">Transferase</keyword>